<accession>A0ABT8XFQ7</accession>
<feature type="transmembrane region" description="Helical" evidence="1">
    <location>
        <begin position="80"/>
        <end position="98"/>
    </location>
</feature>
<name>A0ABT8XFQ7_9HYPH</name>
<evidence type="ECO:0000313" key="3">
    <source>
        <dbReference type="Proteomes" id="UP001177080"/>
    </source>
</evidence>
<feature type="transmembrane region" description="Helical" evidence="1">
    <location>
        <begin position="42"/>
        <end position="59"/>
    </location>
</feature>
<evidence type="ECO:0000256" key="1">
    <source>
        <dbReference type="SAM" id="Phobius"/>
    </source>
</evidence>
<keyword evidence="3" id="KW-1185">Reference proteome</keyword>
<reference evidence="2" key="1">
    <citation type="submission" date="2022-04" db="EMBL/GenBank/DDBJ databases">
        <title>Shinella lacus sp. nov., a novel member of the genus Shinella from water.</title>
        <authorList>
            <person name="Deng Y."/>
        </authorList>
    </citation>
    <scope>NUCLEOTIDE SEQUENCE</scope>
    <source>
        <strain evidence="2">JCM 31239</strain>
    </source>
</reference>
<keyword evidence="1" id="KW-0472">Membrane</keyword>
<keyword evidence="1" id="KW-1133">Transmembrane helix</keyword>
<feature type="transmembrane region" description="Helical" evidence="1">
    <location>
        <begin position="12"/>
        <end position="30"/>
    </location>
</feature>
<dbReference type="Proteomes" id="UP001177080">
    <property type="component" value="Unassembled WGS sequence"/>
</dbReference>
<keyword evidence="1" id="KW-0812">Transmembrane</keyword>
<comment type="caution">
    <text evidence="2">The sequence shown here is derived from an EMBL/GenBank/DDBJ whole genome shotgun (WGS) entry which is preliminary data.</text>
</comment>
<dbReference type="RefSeq" id="WP_244760259.1">
    <property type="nucleotide sequence ID" value="NZ_JALJCJ010000002.1"/>
</dbReference>
<evidence type="ECO:0000313" key="2">
    <source>
        <dbReference type="EMBL" id="MDO6122574.1"/>
    </source>
</evidence>
<sequence>MAEQGSQSRAAITLAVVSGFVIVRCLWRVFTPGTEYALPPWPLVYLIFDILVMISLFIIKPMVPAAGPDSPALVRHATKLFIGGIVATVIMVLIRVSSDRGWWTGHL</sequence>
<organism evidence="2 3">
    <name type="scientific">Shinella curvata</name>
    <dbReference type="NCBI Taxonomy" id="1817964"/>
    <lineage>
        <taxon>Bacteria</taxon>
        <taxon>Pseudomonadati</taxon>
        <taxon>Pseudomonadota</taxon>
        <taxon>Alphaproteobacteria</taxon>
        <taxon>Hyphomicrobiales</taxon>
        <taxon>Rhizobiaceae</taxon>
        <taxon>Shinella</taxon>
    </lineage>
</organism>
<dbReference type="EMBL" id="WHSC02000006">
    <property type="protein sequence ID" value="MDO6122574.1"/>
    <property type="molecule type" value="Genomic_DNA"/>
</dbReference>
<protein>
    <submittedName>
        <fullName evidence="2">Uncharacterized protein</fullName>
    </submittedName>
</protein>
<proteinExistence type="predicted"/>
<gene>
    <name evidence="2" type="ORF">GB928_015390</name>
</gene>